<dbReference type="Gene3D" id="1.10.10.2910">
    <property type="match status" value="1"/>
</dbReference>
<dbReference type="AlphaFoldDB" id="A0A7W8L5J3"/>
<sequence length="177" mass="19791">MQTQGFETPTPLNLGPKQVAALAEHIAKQVEYKAGDDLKELVTRMGGRIAYVDFWGGSSTSSGSIEIKNNSFEIRLALDTGMMRDRFTIAHELGHYVLHYLYPNQKLGKDIKWLVAERNGSGQVEKEANWFAAAFLMPEAEYRETYENCAGDHLILSSHFQVSVQASNIRAKVLGLQ</sequence>
<evidence type="ECO:0000313" key="2">
    <source>
        <dbReference type="EMBL" id="MBB5400293.1"/>
    </source>
</evidence>
<evidence type="ECO:0000313" key="3">
    <source>
        <dbReference type="Proteomes" id="UP000592820"/>
    </source>
</evidence>
<dbReference type="PANTHER" id="PTHR43236">
    <property type="entry name" value="ANTITOXIN HIGA1"/>
    <property type="match status" value="1"/>
</dbReference>
<evidence type="ECO:0000259" key="1">
    <source>
        <dbReference type="Pfam" id="PF06114"/>
    </source>
</evidence>
<dbReference type="Pfam" id="PF06114">
    <property type="entry name" value="Peptidase_M78"/>
    <property type="match status" value="1"/>
</dbReference>
<accession>A0A7W8L5J3</accession>
<organism evidence="2 3">
    <name type="scientific">Paraburkholderia youngii</name>
    <dbReference type="NCBI Taxonomy" id="2782701"/>
    <lineage>
        <taxon>Bacteria</taxon>
        <taxon>Pseudomonadati</taxon>
        <taxon>Pseudomonadota</taxon>
        <taxon>Betaproteobacteria</taxon>
        <taxon>Burkholderiales</taxon>
        <taxon>Burkholderiaceae</taxon>
        <taxon>Paraburkholderia</taxon>
    </lineage>
</organism>
<comment type="caution">
    <text evidence="2">The sequence shown here is derived from an EMBL/GenBank/DDBJ whole genome shotgun (WGS) entry which is preliminary data.</text>
</comment>
<gene>
    <name evidence="2" type="ORF">HDG41_002342</name>
</gene>
<dbReference type="EMBL" id="JACHDE010000003">
    <property type="protein sequence ID" value="MBB5400293.1"/>
    <property type="molecule type" value="Genomic_DNA"/>
</dbReference>
<dbReference type="PANTHER" id="PTHR43236:SF1">
    <property type="entry name" value="BLL7220 PROTEIN"/>
    <property type="match status" value="1"/>
</dbReference>
<dbReference type="InterPro" id="IPR052345">
    <property type="entry name" value="Rad_response_metalloprotease"/>
</dbReference>
<feature type="domain" description="IrrE N-terminal-like" evidence="1">
    <location>
        <begin position="83"/>
        <end position="171"/>
    </location>
</feature>
<dbReference type="InterPro" id="IPR010359">
    <property type="entry name" value="IrrE_HExxH"/>
</dbReference>
<dbReference type="Proteomes" id="UP000592820">
    <property type="component" value="Unassembled WGS sequence"/>
</dbReference>
<name>A0A7W8L5J3_9BURK</name>
<dbReference type="RefSeq" id="WP_184226117.1">
    <property type="nucleotide sequence ID" value="NZ_JACHDE010000003.1"/>
</dbReference>
<reference evidence="2 3" key="1">
    <citation type="submission" date="2020-08" db="EMBL/GenBank/DDBJ databases">
        <title>Genomic Encyclopedia of Type Strains, Phase IV (KMG-V): Genome sequencing to study the core and pangenomes of soil and plant-associated prokaryotes.</title>
        <authorList>
            <person name="Whitman W."/>
        </authorList>
    </citation>
    <scope>NUCLEOTIDE SEQUENCE [LARGE SCALE GENOMIC DNA]</scope>
    <source>
        <strain evidence="2 3">JPY162</strain>
    </source>
</reference>
<proteinExistence type="predicted"/>
<protein>
    <submittedName>
        <fullName evidence="2">Putative transcriptional regulator</fullName>
    </submittedName>
</protein>